<proteinExistence type="predicted"/>
<sequence>MSERLPDLQKTIVATVAYFDVFEYPLTSVEIWKWLYQPAGRYSLHQVVTALADPALAGLLGQQRGFYCLSGREQNVSTRLERYRVAKKKFAVARRGARVLRLLAFVELVAVCNNVGYNNATPVSDVDFFIVVKKNRLWWTRLWVTLLLTLLRLRRHGTHFADRICLSFYVADDYLDLSGIALQPDDPYLVYWFATLVPIYDHGGTYERLLAQNRWLQPYLPQWYPNYSNDRHCVSDHAVARLFRSVDERLLRSRRGDWLEASAKRLQLPRVRRYFGAAADQPDCRVVISAVMLKFHKTDRRAEYRQRWREKLGAMTDLV</sequence>
<name>A0A1G1YJ36_9BACT</name>
<protein>
    <recommendedName>
        <fullName evidence="3">Polymerase nucleotidyl transferase domain-containing protein</fullName>
    </recommendedName>
</protein>
<reference evidence="1 2" key="1">
    <citation type="journal article" date="2016" name="Nat. Commun.">
        <title>Thousands of microbial genomes shed light on interconnected biogeochemical processes in an aquifer system.</title>
        <authorList>
            <person name="Anantharaman K."/>
            <person name="Brown C.T."/>
            <person name="Hug L.A."/>
            <person name="Sharon I."/>
            <person name="Castelle C.J."/>
            <person name="Probst A.J."/>
            <person name="Thomas B.C."/>
            <person name="Singh A."/>
            <person name="Wilkins M.J."/>
            <person name="Karaoz U."/>
            <person name="Brodie E.L."/>
            <person name="Williams K.H."/>
            <person name="Hubbard S.S."/>
            <person name="Banfield J.F."/>
        </authorList>
    </citation>
    <scope>NUCLEOTIDE SEQUENCE [LARGE SCALE GENOMIC DNA]</scope>
</reference>
<evidence type="ECO:0008006" key="3">
    <source>
        <dbReference type="Google" id="ProtNLM"/>
    </source>
</evidence>
<organism evidence="1 2">
    <name type="scientific">Candidatus Buchananbacteria bacterium RIFCSPHIGHO2_02_FULL_56_16</name>
    <dbReference type="NCBI Taxonomy" id="1797542"/>
    <lineage>
        <taxon>Bacteria</taxon>
        <taxon>Candidatus Buchananiibacteriota</taxon>
    </lineage>
</organism>
<evidence type="ECO:0000313" key="2">
    <source>
        <dbReference type="Proteomes" id="UP000177310"/>
    </source>
</evidence>
<comment type="caution">
    <text evidence="1">The sequence shown here is derived from an EMBL/GenBank/DDBJ whole genome shotgun (WGS) entry which is preliminary data.</text>
</comment>
<dbReference type="AlphaFoldDB" id="A0A1G1YJ36"/>
<gene>
    <name evidence="1" type="ORF">A3J59_03475</name>
</gene>
<dbReference type="STRING" id="1797542.A3J59_03475"/>
<dbReference type="Proteomes" id="UP000177310">
    <property type="component" value="Unassembled WGS sequence"/>
</dbReference>
<dbReference type="EMBL" id="MHIL01000005">
    <property type="protein sequence ID" value="OGY52343.1"/>
    <property type="molecule type" value="Genomic_DNA"/>
</dbReference>
<evidence type="ECO:0000313" key="1">
    <source>
        <dbReference type="EMBL" id="OGY52343.1"/>
    </source>
</evidence>
<accession>A0A1G1YJ36</accession>